<dbReference type="InterPro" id="IPR036291">
    <property type="entry name" value="NAD(P)-bd_dom_sf"/>
</dbReference>
<evidence type="ECO:0000313" key="3">
    <source>
        <dbReference type="EMBL" id="AUW95238.1"/>
    </source>
</evidence>
<dbReference type="InterPro" id="IPR020904">
    <property type="entry name" value="Sc_DH/Rdtase_CS"/>
</dbReference>
<dbReference type="Pfam" id="PF13561">
    <property type="entry name" value="adh_short_C2"/>
    <property type="match status" value="1"/>
</dbReference>
<dbReference type="PANTHER" id="PTHR42879">
    <property type="entry name" value="3-OXOACYL-(ACYL-CARRIER-PROTEIN) REDUCTASE"/>
    <property type="match status" value="1"/>
</dbReference>
<organism evidence="3 4">
    <name type="scientific">Sulfobacillus thermotolerans</name>
    <dbReference type="NCBI Taxonomy" id="338644"/>
    <lineage>
        <taxon>Bacteria</taxon>
        <taxon>Bacillati</taxon>
        <taxon>Bacillota</taxon>
        <taxon>Clostridia</taxon>
        <taxon>Eubacteriales</taxon>
        <taxon>Clostridiales Family XVII. Incertae Sedis</taxon>
        <taxon>Sulfobacillus</taxon>
    </lineage>
</organism>
<gene>
    <name evidence="3" type="ORF">BXT84_15800</name>
</gene>
<dbReference type="EMBL" id="CP019454">
    <property type="protein sequence ID" value="AUW95238.1"/>
    <property type="molecule type" value="Genomic_DNA"/>
</dbReference>
<keyword evidence="4" id="KW-1185">Reference proteome</keyword>
<evidence type="ECO:0000256" key="1">
    <source>
        <dbReference type="ARBA" id="ARBA00006484"/>
    </source>
</evidence>
<evidence type="ECO:0008006" key="5">
    <source>
        <dbReference type="Google" id="ProtNLM"/>
    </source>
</evidence>
<keyword evidence="2" id="KW-0753">Steroid metabolism</keyword>
<reference evidence="3 4" key="1">
    <citation type="journal article" date="2019" name="Sci. Rep.">
        <title>Sulfobacillus thermotolerans: new insights into resistance and metabolic capacities of acidophilic chemolithotrophs.</title>
        <authorList>
            <person name="Panyushkina A.E."/>
            <person name="Babenko V.V."/>
            <person name="Nikitina A.S."/>
            <person name="Selezneva O.V."/>
            <person name="Tsaplina I.A."/>
            <person name="Letarova M.A."/>
            <person name="Kostryukova E.S."/>
            <person name="Letarov A.V."/>
        </authorList>
    </citation>
    <scope>NUCLEOTIDE SEQUENCE [LARGE SCALE GENOMIC DNA]</scope>
    <source>
        <strain evidence="3 4">Kr1</strain>
    </source>
</reference>
<name>A0ABM6RUW0_9FIRM</name>
<dbReference type="InterPro" id="IPR002347">
    <property type="entry name" value="SDR_fam"/>
</dbReference>
<accession>A0ABM6RUW0</accession>
<proteinExistence type="inferred from homology"/>
<dbReference type="PRINTS" id="PR00081">
    <property type="entry name" value="GDHRDH"/>
</dbReference>
<dbReference type="RefSeq" id="WP_103375551.1">
    <property type="nucleotide sequence ID" value="NZ_CP133983.1"/>
</dbReference>
<dbReference type="Proteomes" id="UP000325292">
    <property type="component" value="Chromosome"/>
</dbReference>
<evidence type="ECO:0000313" key="4">
    <source>
        <dbReference type="Proteomes" id="UP000325292"/>
    </source>
</evidence>
<protein>
    <recommendedName>
        <fullName evidence="5">Short-chain dehydrogenase</fullName>
    </recommendedName>
</protein>
<dbReference type="PROSITE" id="PS00061">
    <property type="entry name" value="ADH_SHORT"/>
    <property type="match status" value="1"/>
</dbReference>
<dbReference type="PANTHER" id="PTHR42879:SF2">
    <property type="entry name" value="3-OXOACYL-[ACYL-CARRIER-PROTEIN] REDUCTASE FABG"/>
    <property type="match status" value="1"/>
</dbReference>
<evidence type="ECO:0000256" key="2">
    <source>
        <dbReference type="ARBA" id="ARBA00023221"/>
    </source>
</evidence>
<sequence length="271" mass="28250">MPYPRSVALITGAGSAQGIGFATAKLLAQAGIAIAITSTTARIHDRAHELRQAGFNAFSVEADLTDWSAVTHVVHETLATFGHLEILINNAGMTQVGTAMGDQPVETLSLEEWEQGLARNATTAFLCCKAVLPVMKAQRYGRIVNVASVTGPVVTNPFEAAYAAGKAAMVGLTRTLALETATWGITVNAVAPGWIATASSTPEEHHAARYSPVGRAGTPEEVASAIRWLAAPEASYVTGQILIVDGGNSLMENKAPSLSLGIAPDSESNET</sequence>
<keyword evidence="2" id="KW-0443">Lipid metabolism</keyword>
<dbReference type="PRINTS" id="PR00080">
    <property type="entry name" value="SDRFAMILY"/>
</dbReference>
<dbReference type="InterPro" id="IPR050259">
    <property type="entry name" value="SDR"/>
</dbReference>
<dbReference type="Gene3D" id="3.40.50.720">
    <property type="entry name" value="NAD(P)-binding Rossmann-like Domain"/>
    <property type="match status" value="1"/>
</dbReference>
<comment type="similarity">
    <text evidence="1">Belongs to the short-chain dehydrogenases/reductases (SDR) family.</text>
</comment>
<dbReference type="SUPFAM" id="SSF51735">
    <property type="entry name" value="NAD(P)-binding Rossmann-fold domains"/>
    <property type="match status" value="1"/>
</dbReference>